<dbReference type="SUPFAM" id="SSF48452">
    <property type="entry name" value="TPR-like"/>
    <property type="match status" value="1"/>
</dbReference>
<dbReference type="PANTHER" id="PTHR35038">
    <property type="entry name" value="DISSIMILATORY SULFITE REDUCTASE SIRA"/>
    <property type="match status" value="1"/>
</dbReference>
<feature type="repeat" description="TPR" evidence="2">
    <location>
        <begin position="601"/>
        <end position="634"/>
    </location>
</feature>
<name>A0ABV4NWS8_9GAMM</name>
<dbReference type="InterPro" id="IPR019734">
    <property type="entry name" value="TPR_rpt"/>
</dbReference>
<dbReference type="Proteomes" id="UP001569428">
    <property type="component" value="Unassembled WGS sequence"/>
</dbReference>
<sequence length="766" mass="85623">MINIASNFLHFYTSICLLMLAACGTDNNTVREQGALDRPLAHSLTSAKLTRSPVGKADYVGSGTCAHCHQRETAAWLGSHHDLAMKTANENSVLGNFNQSKFIYQGVTSTFYKKGDRYYVETDGPDGTLQSFPVAYTFGVNPLQQYLVKYPRGRIQALSIVWDNREKSEGGQRWFHLFPDEKVDHSDPLHWSGINQNWNFMCADCHSTNLRKNYDLNTDTFQTAWSEINVACEACHGPASKHLEWAHKKQKNIDNLGFAIKLQRVSKAQWEMDLESGIAKNRVAKTSQELQTCAQCHSRRTTYLPGAMPGDKFLDHYNPTLLQPPLYHADGQINGEVYVYGSFLQSKMYKAGVTCSNCHEPHSLQLRSTGNTLCAQCHLPEKFATTEHHLHVDGSPGAQCINCHMPAKVYMQVDNRRDHSFRIPRPDLSDKLHTPNACTGCHKDKANQWAADILLKEFGPPDIKHYGEAIYAGIHGADDAESKLSKLITDSTQPAIARATAVSLLPQYLSRHSVQLLQAVSQSNEPLLSLALAQSLDRVPPQLRPALGIPLLFEQDRVTRSLAANALAYLPMDPYPVSVQKQFSQALREYTISELLNSDRPESLVNLGGLHLQKGNPQQAEAFYRRAINRAPYFAPAYVNLADLYRGQGREKDAELLLRRGLTTVEGKASIQHSLGLSLVRQNRHSEAMPFLRKSAESDDTHSRYIYVYGIALNSAGQSERALEVLQYGLSRFPGNTEIVQALVSISRESGNPAIVNKYQYLLRDN</sequence>
<dbReference type="InterPro" id="IPR023155">
    <property type="entry name" value="Cyt_c-552/4"/>
</dbReference>
<dbReference type="Gene3D" id="1.25.40.10">
    <property type="entry name" value="Tetratricopeptide repeat domain"/>
    <property type="match status" value="1"/>
</dbReference>
<dbReference type="Gene3D" id="1.10.1130.10">
    <property type="entry name" value="Flavocytochrome C3, Chain A"/>
    <property type="match status" value="2"/>
</dbReference>
<feature type="domain" description="Cytochrome c-552/4" evidence="5">
    <location>
        <begin position="199"/>
        <end position="237"/>
    </location>
</feature>
<accession>A0ABV4NWS8</accession>
<keyword evidence="7" id="KW-1185">Reference proteome</keyword>
<evidence type="ECO:0000259" key="4">
    <source>
        <dbReference type="Pfam" id="PF09699"/>
    </source>
</evidence>
<organism evidence="6 7">
    <name type="scientific">Microbulbifer epialgicus</name>
    <dbReference type="NCBI Taxonomy" id="393907"/>
    <lineage>
        <taxon>Bacteria</taxon>
        <taxon>Pseudomonadati</taxon>
        <taxon>Pseudomonadota</taxon>
        <taxon>Gammaproteobacteria</taxon>
        <taxon>Cellvibrionales</taxon>
        <taxon>Microbulbiferaceae</taxon>
        <taxon>Microbulbifer</taxon>
    </lineage>
</organism>
<evidence type="ECO:0000256" key="1">
    <source>
        <dbReference type="ARBA" id="ARBA00022729"/>
    </source>
</evidence>
<feature type="signal peptide" evidence="3">
    <location>
        <begin position="1"/>
        <end position="21"/>
    </location>
</feature>
<feature type="domain" description="Cytochrome c-552/4" evidence="5">
    <location>
        <begin position="64"/>
        <end position="91"/>
    </location>
</feature>
<feature type="chain" id="PRO_5045100617" evidence="3">
    <location>
        <begin position="22"/>
        <end position="766"/>
    </location>
</feature>
<evidence type="ECO:0000256" key="3">
    <source>
        <dbReference type="SAM" id="SignalP"/>
    </source>
</evidence>
<proteinExistence type="predicted"/>
<protein>
    <submittedName>
        <fullName evidence="6">Tetratricopeptide repeat protein</fullName>
    </submittedName>
</protein>
<dbReference type="Pfam" id="PF13429">
    <property type="entry name" value="TPR_15"/>
    <property type="match status" value="1"/>
</dbReference>
<gene>
    <name evidence="6" type="ORF">ACCI49_04555</name>
</gene>
<dbReference type="RefSeq" id="WP_371837791.1">
    <property type="nucleotide sequence ID" value="NZ_JBGMEK010000006.1"/>
</dbReference>
<dbReference type="SUPFAM" id="SSF48695">
    <property type="entry name" value="Multiheme cytochromes"/>
    <property type="match status" value="1"/>
</dbReference>
<dbReference type="Pfam" id="PF09699">
    <property type="entry name" value="Paired_CXXCH_1"/>
    <property type="match status" value="1"/>
</dbReference>
<reference evidence="6 7" key="1">
    <citation type="submission" date="2024-08" db="EMBL/GenBank/DDBJ databases">
        <authorList>
            <person name="Ishaq N."/>
        </authorList>
    </citation>
    <scope>NUCLEOTIDE SEQUENCE [LARGE SCALE GENOMIC DNA]</scope>
    <source>
        <strain evidence="6 7">DSM 18651</strain>
    </source>
</reference>
<evidence type="ECO:0000313" key="6">
    <source>
        <dbReference type="EMBL" id="MFA0810182.1"/>
    </source>
</evidence>
<feature type="domain" description="Doubled CXXCH motif" evidence="4">
    <location>
        <begin position="351"/>
        <end position="379"/>
    </location>
</feature>
<evidence type="ECO:0000259" key="5">
    <source>
        <dbReference type="Pfam" id="PF13435"/>
    </source>
</evidence>
<evidence type="ECO:0000313" key="7">
    <source>
        <dbReference type="Proteomes" id="UP001569428"/>
    </source>
</evidence>
<dbReference type="Pfam" id="PF13435">
    <property type="entry name" value="Cytochrome_C554"/>
    <property type="match status" value="2"/>
</dbReference>
<evidence type="ECO:0000256" key="2">
    <source>
        <dbReference type="PROSITE-ProRule" id="PRU00339"/>
    </source>
</evidence>
<keyword evidence="1 3" id="KW-0732">Signal</keyword>
<dbReference type="InterPro" id="IPR011990">
    <property type="entry name" value="TPR-like_helical_dom_sf"/>
</dbReference>
<comment type="caution">
    <text evidence="6">The sequence shown here is derived from an EMBL/GenBank/DDBJ whole genome shotgun (WGS) entry which is preliminary data.</text>
</comment>
<dbReference type="InterPro" id="IPR010177">
    <property type="entry name" value="Paired_CXXCH_1"/>
</dbReference>
<dbReference type="InterPro" id="IPR051829">
    <property type="entry name" value="Multiheme_Cytochr_ET"/>
</dbReference>
<keyword evidence="2" id="KW-0802">TPR repeat</keyword>
<dbReference type="PROSITE" id="PS50005">
    <property type="entry name" value="TPR"/>
    <property type="match status" value="1"/>
</dbReference>
<dbReference type="EMBL" id="JBGMEK010000006">
    <property type="protein sequence ID" value="MFA0810182.1"/>
    <property type="molecule type" value="Genomic_DNA"/>
</dbReference>
<dbReference type="SMART" id="SM00028">
    <property type="entry name" value="TPR"/>
    <property type="match status" value="4"/>
</dbReference>
<dbReference type="InterPro" id="IPR036280">
    <property type="entry name" value="Multihaem_cyt_sf"/>
</dbReference>
<dbReference type="PANTHER" id="PTHR35038:SF8">
    <property type="entry name" value="C-TYPE POLYHEME CYTOCHROME OMCC"/>
    <property type="match status" value="1"/>
</dbReference>